<reference evidence="1" key="1">
    <citation type="submission" date="2020-05" db="EMBL/GenBank/DDBJ databases">
        <authorList>
            <person name="Chiriac C."/>
            <person name="Salcher M."/>
            <person name="Ghai R."/>
            <person name="Kavagutti S V."/>
        </authorList>
    </citation>
    <scope>NUCLEOTIDE SEQUENCE</scope>
</reference>
<proteinExistence type="predicted"/>
<protein>
    <submittedName>
        <fullName evidence="1">Uncharacterized protein</fullName>
    </submittedName>
</protein>
<name>A0A6J5PS64_9CAUD</name>
<organism evidence="1">
    <name type="scientific">uncultured Caudovirales phage</name>
    <dbReference type="NCBI Taxonomy" id="2100421"/>
    <lineage>
        <taxon>Viruses</taxon>
        <taxon>Duplodnaviria</taxon>
        <taxon>Heunggongvirae</taxon>
        <taxon>Uroviricota</taxon>
        <taxon>Caudoviricetes</taxon>
        <taxon>Peduoviridae</taxon>
        <taxon>Maltschvirus</taxon>
        <taxon>Maltschvirus maltsch</taxon>
    </lineage>
</organism>
<gene>
    <name evidence="1" type="ORF">UFOVP972_14</name>
</gene>
<accession>A0A6J5PS64</accession>
<evidence type="ECO:0000313" key="1">
    <source>
        <dbReference type="EMBL" id="CAB4174002.1"/>
    </source>
</evidence>
<sequence length="135" mass="15166">MTNYATEIIEINAGINYEPTFIRTDRRLPSNVPTSLGYYQIGELAAYGNAKGPIFRVEFADTSSIATATHVKIWGLDNDDANAPLYPIAYLQTWRPILDIYVKKFIFCDSAGVDVDEEGNYTVLGYKRKTIPTVF</sequence>
<dbReference type="EMBL" id="LR796923">
    <property type="protein sequence ID" value="CAB4174002.1"/>
    <property type="molecule type" value="Genomic_DNA"/>
</dbReference>